<dbReference type="AlphaFoldDB" id="A0A7J8PP66"/>
<evidence type="ECO:0000259" key="1">
    <source>
        <dbReference type="Pfam" id="PF10536"/>
    </source>
</evidence>
<reference evidence="2 3" key="1">
    <citation type="journal article" date="2019" name="Genome Biol. Evol.">
        <title>Insights into the evolution of the New World diploid cottons (Gossypium, subgenus Houzingenia) based on genome sequencing.</title>
        <authorList>
            <person name="Grover C.E."/>
            <person name="Arick M.A. 2nd"/>
            <person name="Thrash A."/>
            <person name="Conover J.L."/>
            <person name="Sanders W.S."/>
            <person name="Peterson D.G."/>
            <person name="Frelichowski J.E."/>
            <person name="Scheffler J.A."/>
            <person name="Scheffler B.E."/>
            <person name="Wendel J.F."/>
        </authorList>
    </citation>
    <scope>NUCLEOTIDE SEQUENCE [LARGE SCALE GENOMIC DNA]</scope>
    <source>
        <strain evidence="2">8</strain>
        <tissue evidence="2">Leaf</tissue>
    </source>
</reference>
<evidence type="ECO:0000313" key="3">
    <source>
        <dbReference type="Proteomes" id="UP000593578"/>
    </source>
</evidence>
<proteinExistence type="predicted"/>
<dbReference type="InterPro" id="IPR019557">
    <property type="entry name" value="AminoTfrase-like_pln_mobile"/>
</dbReference>
<sequence>CSRGPCVPPSSVYGKTDGDHINYHRRRLNINNKKSNSEKTDKSKCNERRIENIPDRKDPTLEMDWRRRREPDLGIFDWGSLRKKKKEKWNNGWVLEITFLGTGIGALNAKMLIGFQLADLISTLVKRWCPKIHTFHLPCGDCTITLEDILMQLGLSVDGIRQSETLDVYFQMIEAYAGDQVQQHANVWCINVSVLNFSTVEWYNANLV</sequence>
<feature type="non-terminal residue" evidence="2">
    <location>
        <position position="208"/>
    </location>
</feature>
<dbReference type="InterPro" id="IPR044824">
    <property type="entry name" value="MAIN-like"/>
</dbReference>
<feature type="non-terminal residue" evidence="2">
    <location>
        <position position="1"/>
    </location>
</feature>
<dbReference type="GO" id="GO:0010073">
    <property type="term" value="P:meristem maintenance"/>
    <property type="evidence" value="ECO:0007669"/>
    <property type="project" value="InterPro"/>
</dbReference>
<dbReference type="Pfam" id="PF10536">
    <property type="entry name" value="PMD"/>
    <property type="match status" value="1"/>
</dbReference>
<name>A0A7J8PP66_GOSRA</name>
<dbReference type="PANTHER" id="PTHR46033">
    <property type="entry name" value="PROTEIN MAIN-LIKE 2"/>
    <property type="match status" value="1"/>
</dbReference>
<dbReference type="PANTHER" id="PTHR46033:SF8">
    <property type="entry name" value="PROTEIN MAINTENANCE OF MERISTEMS-LIKE"/>
    <property type="match status" value="1"/>
</dbReference>
<protein>
    <recommendedName>
        <fullName evidence="1">Aminotransferase-like plant mobile domain-containing protein</fullName>
    </recommendedName>
</protein>
<dbReference type="Proteomes" id="UP000593578">
    <property type="component" value="Unassembled WGS sequence"/>
</dbReference>
<comment type="caution">
    <text evidence="2">The sequence shown here is derived from an EMBL/GenBank/DDBJ whole genome shotgun (WGS) entry which is preliminary data.</text>
</comment>
<gene>
    <name evidence="2" type="ORF">Gorai_019751</name>
</gene>
<organism evidence="2 3">
    <name type="scientific">Gossypium raimondii</name>
    <name type="common">Peruvian cotton</name>
    <name type="synonym">Gossypium klotzschianum subsp. raimondii</name>
    <dbReference type="NCBI Taxonomy" id="29730"/>
    <lineage>
        <taxon>Eukaryota</taxon>
        <taxon>Viridiplantae</taxon>
        <taxon>Streptophyta</taxon>
        <taxon>Embryophyta</taxon>
        <taxon>Tracheophyta</taxon>
        <taxon>Spermatophyta</taxon>
        <taxon>Magnoliopsida</taxon>
        <taxon>eudicotyledons</taxon>
        <taxon>Gunneridae</taxon>
        <taxon>Pentapetalae</taxon>
        <taxon>rosids</taxon>
        <taxon>malvids</taxon>
        <taxon>Malvales</taxon>
        <taxon>Malvaceae</taxon>
        <taxon>Malvoideae</taxon>
        <taxon>Gossypium</taxon>
    </lineage>
</organism>
<dbReference type="EMBL" id="JABEZZ010000007">
    <property type="protein sequence ID" value="MBA0591064.1"/>
    <property type="molecule type" value="Genomic_DNA"/>
</dbReference>
<accession>A0A7J8PP66</accession>
<evidence type="ECO:0000313" key="2">
    <source>
        <dbReference type="EMBL" id="MBA0591064.1"/>
    </source>
</evidence>
<feature type="domain" description="Aminotransferase-like plant mobile" evidence="1">
    <location>
        <begin position="118"/>
        <end position="183"/>
    </location>
</feature>